<dbReference type="SUPFAM" id="SSF57716">
    <property type="entry name" value="Glucocorticoid receptor-like (DNA-binding domain)"/>
    <property type="match status" value="1"/>
</dbReference>
<proteinExistence type="predicted"/>
<gene>
    <name evidence="1" type="primary">CSRP3</name>
</gene>
<protein>
    <submittedName>
        <fullName evidence="1">Cysteine and glycine rich protein 3</fullName>
    </submittedName>
</protein>
<dbReference type="Proteomes" id="UP000002279">
    <property type="component" value="Chromosome 3"/>
</dbReference>
<reference evidence="1 2" key="1">
    <citation type="journal article" date="2008" name="Nature">
        <title>Genome analysis of the platypus reveals unique signatures of evolution.</title>
        <authorList>
            <person name="Warren W.C."/>
            <person name="Hillier L.W."/>
            <person name="Marshall Graves J.A."/>
            <person name="Birney E."/>
            <person name="Ponting C.P."/>
            <person name="Grutzner F."/>
            <person name="Belov K."/>
            <person name="Miller W."/>
            <person name="Clarke L."/>
            <person name="Chinwalla A.T."/>
            <person name="Yang S.P."/>
            <person name="Heger A."/>
            <person name="Locke D.P."/>
            <person name="Miethke P."/>
            <person name="Waters P.D."/>
            <person name="Veyrunes F."/>
            <person name="Fulton L."/>
            <person name="Fulton B."/>
            <person name="Graves T."/>
            <person name="Wallis J."/>
            <person name="Puente X.S."/>
            <person name="Lopez-Otin C."/>
            <person name="Ordonez G.R."/>
            <person name="Eichler E.E."/>
            <person name="Chen L."/>
            <person name="Cheng Z."/>
            <person name="Deakin J.E."/>
            <person name="Alsop A."/>
            <person name="Thompson K."/>
            <person name="Kirby P."/>
            <person name="Papenfuss A.T."/>
            <person name="Wakefield M.J."/>
            <person name="Olender T."/>
            <person name="Lancet D."/>
            <person name="Huttley G.A."/>
            <person name="Smit A.F."/>
            <person name="Pask A."/>
            <person name="Temple-Smith P."/>
            <person name="Batzer M.A."/>
            <person name="Walker J.A."/>
            <person name="Konkel M.K."/>
            <person name="Harris R.S."/>
            <person name="Whittington C.M."/>
            <person name="Wong E.S."/>
            <person name="Gemmell N.J."/>
            <person name="Buschiazzo E."/>
            <person name="Vargas Jentzsch I.M."/>
            <person name="Merkel A."/>
            <person name="Schmitz J."/>
            <person name="Zemann A."/>
            <person name="Churakov G."/>
            <person name="Kriegs J.O."/>
            <person name="Brosius J."/>
            <person name="Murchison E.P."/>
            <person name="Sachidanandam R."/>
            <person name="Smith C."/>
            <person name="Hannon G.J."/>
            <person name="Tsend-Ayush E."/>
            <person name="McMillan D."/>
            <person name="Attenborough R."/>
            <person name="Rens W."/>
            <person name="Ferguson-Smith M."/>
            <person name="Lefevre C.M."/>
            <person name="Sharp J.A."/>
            <person name="Nicholas K.R."/>
            <person name="Ray D.A."/>
            <person name="Kube M."/>
            <person name="Reinhardt R."/>
            <person name="Pringle T.H."/>
            <person name="Taylor J."/>
            <person name="Jones R.C."/>
            <person name="Nixon B."/>
            <person name="Dacheux J.L."/>
            <person name="Niwa H."/>
            <person name="Sekita Y."/>
            <person name="Huang X."/>
            <person name="Stark A."/>
            <person name="Kheradpour P."/>
            <person name="Kellis M."/>
            <person name="Flicek P."/>
            <person name="Chen Y."/>
            <person name="Webber C."/>
            <person name="Hardison R."/>
            <person name="Nelson J."/>
            <person name="Hallsworth-Pepin K."/>
            <person name="Delehaunty K."/>
            <person name="Markovic C."/>
            <person name="Minx P."/>
            <person name="Feng Y."/>
            <person name="Kremitzki C."/>
            <person name="Mitreva M."/>
            <person name="Glasscock J."/>
            <person name="Wylie T."/>
            <person name="Wohldmann P."/>
            <person name="Thiru P."/>
            <person name="Nhan M.N."/>
            <person name="Pohl C.S."/>
            <person name="Smith S.M."/>
            <person name="Hou S."/>
            <person name="Nefedov M."/>
            <person name="de Jong P.J."/>
            <person name="Renfree M.B."/>
            <person name="Mardis E.R."/>
            <person name="Wilson R.K."/>
        </authorList>
    </citation>
    <scope>NUCLEOTIDE SEQUENCE [LARGE SCALE GENOMIC DNA]</scope>
    <source>
        <strain evidence="1 2">Glennie</strain>
    </source>
</reference>
<evidence type="ECO:0000313" key="2">
    <source>
        <dbReference type="Proteomes" id="UP000002279"/>
    </source>
</evidence>
<dbReference type="AlphaFoldDB" id="A0A6I8NMV8"/>
<organism evidence="1 2">
    <name type="scientific">Ornithorhynchus anatinus</name>
    <name type="common">Duckbill platypus</name>
    <dbReference type="NCBI Taxonomy" id="9258"/>
    <lineage>
        <taxon>Eukaryota</taxon>
        <taxon>Metazoa</taxon>
        <taxon>Chordata</taxon>
        <taxon>Craniata</taxon>
        <taxon>Vertebrata</taxon>
        <taxon>Euteleostomi</taxon>
        <taxon>Mammalia</taxon>
        <taxon>Monotremata</taxon>
        <taxon>Ornithorhynchidae</taxon>
        <taxon>Ornithorhynchus</taxon>
    </lineage>
</organism>
<evidence type="ECO:0000313" key="1">
    <source>
        <dbReference type="Ensembl" id="ENSOANP00000042412.1"/>
    </source>
</evidence>
<sequence>MPNWGGGAKCGACEKTVYHAEEIQCNGRSFHKTCFHCSPQSLLAQLPTTLPNSLRSLERWKSALGVANQYTLLRESWEEANLGTKPVSAVPFVERVNLQMLRTKMGNYTVKFAMQKILAPQELALVGLRNRWKRKSEGLSTSSVFVTS</sequence>
<dbReference type="GeneTree" id="ENSGT00940000159533"/>
<dbReference type="Bgee" id="ENSOANG00000048468">
    <property type="expression patterns" value="Expressed in heart and 2 other cell types or tissues"/>
</dbReference>
<dbReference type="Ensembl" id="ENSOANT00000048919.1">
    <property type="protein sequence ID" value="ENSOANP00000042412.1"/>
    <property type="gene ID" value="ENSOANG00000048468.1"/>
</dbReference>
<keyword evidence="2" id="KW-1185">Reference proteome</keyword>
<name>A0A6I8NMV8_ORNAN</name>
<reference evidence="1" key="2">
    <citation type="submission" date="2025-08" db="UniProtKB">
        <authorList>
            <consortium name="Ensembl"/>
        </authorList>
    </citation>
    <scope>IDENTIFICATION</scope>
    <source>
        <strain evidence="1">Glennie</strain>
    </source>
</reference>
<accession>A0A6I8NMV8</accession>
<dbReference type="Gene3D" id="2.10.110.10">
    <property type="entry name" value="Cysteine Rich Protein"/>
    <property type="match status" value="1"/>
</dbReference>
<reference evidence="1" key="3">
    <citation type="submission" date="2025-09" db="UniProtKB">
        <authorList>
            <consortium name="Ensembl"/>
        </authorList>
    </citation>
    <scope>IDENTIFICATION</scope>
    <source>
        <strain evidence="1">Glennie</strain>
    </source>
</reference>